<comment type="caution">
    <text evidence="1">The sequence shown here is derived from an EMBL/GenBank/DDBJ whole genome shotgun (WGS) entry which is preliminary data.</text>
</comment>
<sequence length="73" mass="8223">MGRDLFSPSALLIILMYRLHVSERSSLHNLCLRSCNRKQFSKEIDSSSSLLTCLIHGSIDIKLVLPLKSLPPE</sequence>
<reference evidence="1 2" key="1">
    <citation type="submission" date="2019-06" db="EMBL/GenBank/DDBJ databases">
        <title>Genome Sequence of the Brown Rot Fungal Pathogen Monilinia fructicola.</title>
        <authorList>
            <person name="De Miccolis Angelini R.M."/>
            <person name="Landi L."/>
            <person name="Abate D."/>
            <person name="Pollastro S."/>
            <person name="Romanazzi G."/>
            <person name="Faretra F."/>
        </authorList>
    </citation>
    <scope>NUCLEOTIDE SEQUENCE [LARGE SCALE GENOMIC DNA]</scope>
    <source>
        <strain evidence="1 2">Mfrc123</strain>
    </source>
</reference>
<organism evidence="1 2">
    <name type="scientific">Monilinia fructicola</name>
    <name type="common">Brown rot fungus</name>
    <name type="synonym">Ciboria fructicola</name>
    <dbReference type="NCBI Taxonomy" id="38448"/>
    <lineage>
        <taxon>Eukaryota</taxon>
        <taxon>Fungi</taxon>
        <taxon>Dikarya</taxon>
        <taxon>Ascomycota</taxon>
        <taxon>Pezizomycotina</taxon>
        <taxon>Leotiomycetes</taxon>
        <taxon>Helotiales</taxon>
        <taxon>Sclerotiniaceae</taxon>
        <taxon>Monilinia</taxon>
    </lineage>
</organism>
<protein>
    <submittedName>
        <fullName evidence="1">Uncharacterized protein</fullName>
    </submittedName>
</protein>
<keyword evidence="2" id="KW-1185">Reference proteome</keyword>
<accession>A0A5M9J9V1</accession>
<gene>
    <name evidence="1" type="ORF">EYC84_011364</name>
</gene>
<dbReference type="EMBL" id="VICG01000015">
    <property type="protein sequence ID" value="KAA8564426.1"/>
    <property type="molecule type" value="Genomic_DNA"/>
</dbReference>
<name>A0A5M9J9V1_MONFR</name>
<proteinExistence type="predicted"/>
<dbReference type="AlphaFoldDB" id="A0A5M9J9V1"/>
<dbReference type="Proteomes" id="UP000322873">
    <property type="component" value="Unassembled WGS sequence"/>
</dbReference>
<evidence type="ECO:0000313" key="1">
    <source>
        <dbReference type="EMBL" id="KAA8564426.1"/>
    </source>
</evidence>
<evidence type="ECO:0000313" key="2">
    <source>
        <dbReference type="Proteomes" id="UP000322873"/>
    </source>
</evidence>